<dbReference type="EMBL" id="LKEU01000050">
    <property type="protein sequence ID" value="OFV69025.1"/>
    <property type="molecule type" value="Genomic_DNA"/>
</dbReference>
<dbReference type="OrthoDB" id="186379at2"/>
<dbReference type="PROSITE" id="PS51257">
    <property type="entry name" value="PROKAR_LIPOPROTEIN"/>
    <property type="match status" value="1"/>
</dbReference>
<name>A0A1F2PDB1_9FIRM</name>
<dbReference type="AlphaFoldDB" id="A0A1F2PDB1"/>
<dbReference type="SUPFAM" id="SSF53850">
    <property type="entry name" value="Periplasmic binding protein-like II"/>
    <property type="match status" value="1"/>
</dbReference>
<reference evidence="3 4" key="1">
    <citation type="submission" date="2015-09" db="EMBL/GenBank/DDBJ databases">
        <title>Genome sequence of Acetobacterium wieringae DSM 1911.</title>
        <authorList>
            <person name="Poehlein A."/>
            <person name="Bengelsdorf F.R."/>
            <person name="Schiel-Bengelsdorf B."/>
            <person name="Duerre P."/>
            <person name="Daniel R."/>
        </authorList>
    </citation>
    <scope>NUCLEOTIDE SEQUENCE [LARGE SCALE GENOMIC DNA]</scope>
    <source>
        <strain evidence="3 4">DSM 1911</strain>
    </source>
</reference>
<protein>
    <submittedName>
        <fullName evidence="3">PBP superfamily domain protein</fullName>
    </submittedName>
</protein>
<accession>A0A1F2PDB1</accession>
<evidence type="ECO:0000313" key="4">
    <source>
        <dbReference type="Proteomes" id="UP000176244"/>
    </source>
</evidence>
<dbReference type="Pfam" id="PF12849">
    <property type="entry name" value="PBP_like_2"/>
    <property type="match status" value="1"/>
</dbReference>
<evidence type="ECO:0000313" key="3">
    <source>
        <dbReference type="EMBL" id="OFV69025.1"/>
    </source>
</evidence>
<organism evidence="3 4">
    <name type="scientific">Acetobacterium wieringae</name>
    <dbReference type="NCBI Taxonomy" id="52694"/>
    <lineage>
        <taxon>Bacteria</taxon>
        <taxon>Bacillati</taxon>
        <taxon>Bacillota</taxon>
        <taxon>Clostridia</taxon>
        <taxon>Eubacteriales</taxon>
        <taxon>Eubacteriaceae</taxon>
        <taxon>Acetobacterium</taxon>
    </lineage>
</organism>
<dbReference type="Proteomes" id="UP000176244">
    <property type="component" value="Unassembled WGS sequence"/>
</dbReference>
<evidence type="ECO:0000256" key="1">
    <source>
        <dbReference type="SAM" id="SignalP"/>
    </source>
</evidence>
<dbReference type="InterPro" id="IPR024370">
    <property type="entry name" value="PBP_domain"/>
</dbReference>
<proteinExistence type="predicted"/>
<gene>
    <name evidence="3" type="ORF">ACWI_35630</name>
</gene>
<dbReference type="STRING" id="52694.ACWI_35630"/>
<dbReference type="InterPro" id="IPR052738">
    <property type="entry name" value="ABC-Tungstate_binding"/>
</dbReference>
<feature type="signal peptide" evidence="1">
    <location>
        <begin position="1"/>
        <end position="20"/>
    </location>
</feature>
<dbReference type="PANTHER" id="PTHR37945">
    <property type="entry name" value="EXTRACELLULAR TUNGSTATE BINDING PROTEIN"/>
    <property type="match status" value="1"/>
</dbReference>
<evidence type="ECO:0000259" key="2">
    <source>
        <dbReference type="Pfam" id="PF12849"/>
    </source>
</evidence>
<dbReference type="Gene3D" id="3.40.190.10">
    <property type="entry name" value="Periplasmic binding protein-like II"/>
    <property type="match status" value="2"/>
</dbReference>
<dbReference type="RefSeq" id="WP_070372789.1">
    <property type="nucleotide sequence ID" value="NZ_LKEU01000050.1"/>
</dbReference>
<comment type="caution">
    <text evidence="3">The sequence shown here is derived from an EMBL/GenBank/DDBJ whole genome shotgun (WGS) entry which is preliminary data.</text>
</comment>
<feature type="domain" description="PBP" evidence="2">
    <location>
        <begin position="35"/>
        <end position="262"/>
    </location>
</feature>
<keyword evidence="1" id="KW-0732">Signal</keyword>
<dbReference type="PANTHER" id="PTHR37945:SF1">
    <property type="entry name" value="EXTRACELLULAR TUNGSTATE BINDING PROTEIN"/>
    <property type="match status" value="1"/>
</dbReference>
<feature type="chain" id="PRO_5038698065" evidence="1">
    <location>
        <begin position="21"/>
        <end position="285"/>
    </location>
</feature>
<sequence>MKKKLSLLVIVLFVCTIALSTLGCTPAKKDLEPGSNGEIILATTTSTQDSGLLEEILPDFEAQTGIAVKVVAVGTGKAMEMGKAGEADVLLVHAITQEEQFVKDGYGVERFAVMHNDFVVLGPKEDPAKVKTTAADNAVKAFTAIAAVPATFVSRDDKSGTNTKELEIWKAANITPAGDWYIKTGTGMGETLTVTNEKLGYTLADRATYANMKDTMANLEIVCEGDEMLNNPYGVIAVSPSINDQINAEGAQAFVDWIVSPETQELIASYKVNGDQLFVPDAVKK</sequence>